<organism evidence="1">
    <name type="scientific">viral metagenome</name>
    <dbReference type="NCBI Taxonomy" id="1070528"/>
    <lineage>
        <taxon>unclassified sequences</taxon>
        <taxon>metagenomes</taxon>
        <taxon>organismal metagenomes</taxon>
    </lineage>
</organism>
<name>A0A6C0K3S1_9ZZZZ</name>
<sequence length="590" mass="69696">MPSQSQSIFEDYVKKHNLEILPDDKKKRGNCKLILQGKCECGNVVQKAYRQFQKTGCVCWTCIQLSQNSSRIERGKARRQKRLEQESITGVFQCPQCKEMKPLHENTRQQEFKRLCISCGKHRNDDEHYLKHIVRNAQYRTIERNKSGRQHVFDIDIQYIEELWKGQNGKCYISGIAMQLKTTSDWQCSIDRVDNNKGYLKGNIRLICLEFQHGRHQWDIDLYRSFCCLYTGRTIPNHDEQEFISKKVKEAQTCSSFRLRKIPVMSQMLNQCTQCDEILDNDNFSAQSMKCKSCLDQYTATRRLTLNGYMRNLVNSARSRTNDRDNKRTISKRENNTFDLSVNDLYEIYLKQSGRCHYSGICMRINGPFQISLERMDVFRGYSRNNIVLICDIFNSPVFLLNSNDTSRGSSQWNSDKIKIMIELCSDRIENIHPLPITCFDTFKDIISPINQTLTQLSIDSIIDDFKENKEWCKVKDRRTEYGVKMKDFIQNVRHGRVHINEEQRKQLLTHDPLFFENKRIVFREYNMTEKVDFLVEYFIMQKKWPPQSHISVDGFRIGLFKTNTQRNPPKTMSIHDREKILKCDPLFFS</sequence>
<protein>
    <submittedName>
        <fullName evidence="1">Uncharacterized protein</fullName>
    </submittedName>
</protein>
<dbReference type="Gene3D" id="3.30.40.220">
    <property type="match status" value="2"/>
</dbReference>
<evidence type="ECO:0000313" key="1">
    <source>
        <dbReference type="EMBL" id="QHU11726.1"/>
    </source>
</evidence>
<dbReference type="AlphaFoldDB" id="A0A6C0K3S1"/>
<accession>A0A6C0K3S1</accession>
<reference evidence="1" key="1">
    <citation type="journal article" date="2020" name="Nature">
        <title>Giant virus diversity and host interactions through global metagenomics.</title>
        <authorList>
            <person name="Schulz F."/>
            <person name="Roux S."/>
            <person name="Paez-Espino D."/>
            <person name="Jungbluth S."/>
            <person name="Walsh D.A."/>
            <person name="Denef V.J."/>
            <person name="McMahon K.D."/>
            <person name="Konstantinidis K.T."/>
            <person name="Eloe-Fadrosh E.A."/>
            <person name="Kyrpides N.C."/>
            <person name="Woyke T."/>
        </authorList>
    </citation>
    <scope>NUCLEOTIDE SEQUENCE</scope>
    <source>
        <strain evidence="1">GVMAG-S-1101169-75</strain>
    </source>
</reference>
<dbReference type="EMBL" id="MN740788">
    <property type="protein sequence ID" value="QHU11726.1"/>
    <property type="molecule type" value="Genomic_DNA"/>
</dbReference>
<proteinExistence type="predicted"/>